<accession>A0A1E4T549</accession>
<feature type="transmembrane region" description="Helical" evidence="10">
    <location>
        <begin position="452"/>
        <end position="471"/>
    </location>
</feature>
<evidence type="ECO:0000256" key="8">
    <source>
        <dbReference type="ARBA" id="ARBA00023136"/>
    </source>
</evidence>
<feature type="transmembrane region" description="Helical" evidence="10">
    <location>
        <begin position="994"/>
        <end position="1011"/>
    </location>
</feature>
<comment type="subcellular location">
    <subcellularLocation>
        <location evidence="1">Endomembrane system</location>
        <topology evidence="1">Multi-pass membrane protein</topology>
    </subcellularLocation>
</comment>
<dbReference type="FunFam" id="1.20.1420.30:FF:000014">
    <property type="entry name" value="Cation/H+ exchanger protein 2"/>
    <property type="match status" value="1"/>
</dbReference>
<dbReference type="Pfam" id="PF01699">
    <property type="entry name" value="Na_Ca_ex"/>
    <property type="match status" value="2"/>
</dbReference>
<name>A0A1E4T549_9ASCO</name>
<dbReference type="InterPro" id="IPR004837">
    <property type="entry name" value="NaCa_Exmemb"/>
</dbReference>
<dbReference type="InterPro" id="IPR005185">
    <property type="entry name" value="YccF"/>
</dbReference>
<dbReference type="PANTHER" id="PTHR31503">
    <property type="entry name" value="VACUOLAR CALCIUM ION TRANSPORTER"/>
    <property type="match status" value="1"/>
</dbReference>
<keyword evidence="7" id="KW-0406">Ion transport</keyword>
<feature type="transmembrane region" description="Helical" evidence="10">
    <location>
        <begin position="746"/>
        <end position="766"/>
    </location>
</feature>
<feature type="transmembrane region" description="Helical" evidence="10">
    <location>
        <begin position="477"/>
        <end position="494"/>
    </location>
</feature>
<evidence type="ECO:0000256" key="2">
    <source>
        <dbReference type="ARBA" id="ARBA00008170"/>
    </source>
</evidence>
<feature type="compositionally biased region" description="Basic residues" evidence="9">
    <location>
        <begin position="11"/>
        <end position="20"/>
    </location>
</feature>
<evidence type="ECO:0008006" key="15">
    <source>
        <dbReference type="Google" id="ProtNLM"/>
    </source>
</evidence>
<feature type="transmembrane region" description="Helical" evidence="10">
    <location>
        <begin position="302"/>
        <end position="329"/>
    </location>
</feature>
<feature type="transmembrane region" description="Helical" evidence="10">
    <location>
        <begin position="612"/>
        <end position="632"/>
    </location>
</feature>
<evidence type="ECO:0000256" key="7">
    <source>
        <dbReference type="ARBA" id="ARBA00023065"/>
    </source>
</evidence>
<feature type="compositionally biased region" description="Polar residues" evidence="9">
    <location>
        <begin position="193"/>
        <end position="222"/>
    </location>
</feature>
<evidence type="ECO:0000256" key="4">
    <source>
        <dbReference type="ARBA" id="ARBA00022553"/>
    </source>
</evidence>
<reference evidence="14" key="1">
    <citation type="submission" date="2016-04" db="EMBL/GenBank/DDBJ databases">
        <title>Comparative genomics of biotechnologically important yeasts.</title>
        <authorList>
            <consortium name="DOE Joint Genome Institute"/>
            <person name="Riley R."/>
            <person name="Haridas S."/>
            <person name="Wolfe K.H."/>
            <person name="Lopes M.R."/>
            <person name="Hittinger C.T."/>
            <person name="Goker M."/>
            <person name="Salamov A."/>
            <person name="Wisecaver J."/>
            <person name="Long T.M."/>
            <person name="Aerts A.L."/>
            <person name="Barry K."/>
            <person name="Choi C."/>
            <person name="Clum A."/>
            <person name="Coughlan A.Y."/>
            <person name="Deshpande S."/>
            <person name="Douglass A.P."/>
            <person name="Hanson S.J."/>
            <person name="Klenk H.-P."/>
            <person name="Labutti K."/>
            <person name="Lapidus A."/>
            <person name="Lindquist E."/>
            <person name="Lipzen A."/>
            <person name="Meier-Kolthoff J.P."/>
            <person name="Ohm R.A."/>
            <person name="Otillar R.P."/>
            <person name="Pangilinan J."/>
            <person name="Peng Y."/>
            <person name="Rokas A."/>
            <person name="Rosa C.A."/>
            <person name="Scheuner C."/>
            <person name="Sibirny A.A."/>
            <person name="Slot J.C."/>
            <person name="Stielow J.B."/>
            <person name="Sun H."/>
            <person name="Kurtzman C.P."/>
            <person name="Blackwell M."/>
            <person name="Grigoriev I.V."/>
            <person name="Jeffries T.W."/>
        </authorList>
    </citation>
    <scope>NUCLEOTIDE SEQUENCE [LARGE SCALE GENOMIC DNA]</scope>
    <source>
        <strain evidence="14">NRRL YB-2248</strain>
    </source>
</reference>
<feature type="transmembrane region" description="Helical" evidence="10">
    <location>
        <begin position="644"/>
        <end position="664"/>
    </location>
</feature>
<dbReference type="PANTHER" id="PTHR31503:SF10">
    <property type="entry name" value="VNX1 PROTEIN"/>
    <property type="match status" value="1"/>
</dbReference>
<evidence type="ECO:0000256" key="1">
    <source>
        <dbReference type="ARBA" id="ARBA00004127"/>
    </source>
</evidence>
<dbReference type="Proteomes" id="UP000094801">
    <property type="component" value="Unassembled WGS sequence"/>
</dbReference>
<feature type="domain" description="Inner membrane component" evidence="12">
    <location>
        <begin position="299"/>
        <end position="357"/>
    </location>
</feature>
<feature type="compositionally biased region" description="Polar residues" evidence="9">
    <location>
        <begin position="1"/>
        <end position="10"/>
    </location>
</feature>
<protein>
    <recommendedName>
        <fullName evidence="15">Sodium/calcium exchanger membrane region domain-containing protein</fullName>
    </recommendedName>
</protein>
<feature type="compositionally biased region" description="Polar residues" evidence="9">
    <location>
        <begin position="409"/>
        <end position="420"/>
    </location>
</feature>
<dbReference type="GO" id="GO:0006874">
    <property type="term" value="P:intracellular calcium ion homeostasis"/>
    <property type="evidence" value="ECO:0007669"/>
    <property type="project" value="TreeGrafter"/>
</dbReference>
<keyword evidence="8 10" id="KW-0472">Membrane</keyword>
<feature type="non-terminal residue" evidence="13">
    <location>
        <position position="1"/>
    </location>
</feature>
<feature type="domain" description="Sodium/calcium exchanger membrane region" evidence="11">
    <location>
        <begin position="579"/>
        <end position="766"/>
    </location>
</feature>
<feature type="region of interest" description="Disordered" evidence="9">
    <location>
        <begin position="191"/>
        <end position="247"/>
    </location>
</feature>
<proteinExistence type="inferred from homology"/>
<feature type="transmembrane region" description="Helical" evidence="10">
    <location>
        <begin position="579"/>
        <end position="600"/>
    </location>
</feature>
<feature type="transmembrane region" description="Helical" evidence="10">
    <location>
        <begin position="676"/>
        <end position="696"/>
    </location>
</feature>
<dbReference type="Pfam" id="PF03733">
    <property type="entry name" value="YccF"/>
    <property type="match status" value="1"/>
</dbReference>
<evidence type="ECO:0000256" key="3">
    <source>
        <dbReference type="ARBA" id="ARBA00022448"/>
    </source>
</evidence>
<keyword evidence="3" id="KW-0813">Transport</keyword>
<feature type="region of interest" description="Disordered" evidence="9">
    <location>
        <begin position="842"/>
        <end position="879"/>
    </location>
</feature>
<feature type="transmembrane region" description="Helical" evidence="10">
    <location>
        <begin position="545"/>
        <end position="564"/>
    </location>
</feature>
<evidence type="ECO:0000259" key="11">
    <source>
        <dbReference type="Pfam" id="PF01699"/>
    </source>
</evidence>
<dbReference type="InterPro" id="IPR004713">
    <property type="entry name" value="CaH_exchang"/>
</dbReference>
<evidence type="ECO:0000313" key="13">
    <source>
        <dbReference type="EMBL" id="ODV86890.1"/>
    </source>
</evidence>
<feature type="transmembrane region" description="Helical" evidence="10">
    <location>
        <begin position="918"/>
        <end position="942"/>
    </location>
</feature>
<organism evidence="13 14">
    <name type="scientific">[Candida] arabinofermentans NRRL YB-2248</name>
    <dbReference type="NCBI Taxonomy" id="983967"/>
    <lineage>
        <taxon>Eukaryota</taxon>
        <taxon>Fungi</taxon>
        <taxon>Dikarya</taxon>
        <taxon>Ascomycota</taxon>
        <taxon>Saccharomycotina</taxon>
        <taxon>Pichiomycetes</taxon>
        <taxon>Pichiales</taxon>
        <taxon>Pichiaceae</taxon>
        <taxon>Ogataea</taxon>
        <taxon>Ogataea/Candida clade</taxon>
    </lineage>
</organism>
<dbReference type="Gene3D" id="1.20.1420.30">
    <property type="entry name" value="NCX, central ion-binding region"/>
    <property type="match status" value="2"/>
</dbReference>
<feature type="compositionally biased region" description="Low complexity" evidence="9">
    <location>
        <begin position="856"/>
        <end position="869"/>
    </location>
</feature>
<evidence type="ECO:0000259" key="12">
    <source>
        <dbReference type="Pfam" id="PF03733"/>
    </source>
</evidence>
<comment type="similarity">
    <text evidence="2">Belongs to the Ca(2+):cation antiporter (CaCA) (TC 2.A.19) family.</text>
</comment>
<keyword evidence="4" id="KW-0597">Phosphoprotein</keyword>
<evidence type="ECO:0000256" key="9">
    <source>
        <dbReference type="SAM" id="MobiDB-lite"/>
    </source>
</evidence>
<dbReference type="GO" id="GO:0012505">
    <property type="term" value="C:endomembrane system"/>
    <property type="evidence" value="ECO:0007669"/>
    <property type="project" value="UniProtKB-SubCell"/>
</dbReference>
<dbReference type="AlphaFoldDB" id="A0A1E4T549"/>
<keyword evidence="5 10" id="KW-0812">Transmembrane</keyword>
<feature type="non-terminal residue" evidence="13">
    <location>
        <position position="1045"/>
    </location>
</feature>
<dbReference type="GO" id="GO:0015369">
    <property type="term" value="F:calcium:proton antiporter activity"/>
    <property type="evidence" value="ECO:0007669"/>
    <property type="project" value="TreeGrafter"/>
</dbReference>
<sequence>PQSPTLSAHSQRPKNQKSRTLRSAPVLPNAIIGASHNIPGSASHQRKYVLLREKSALPLANNSGENSSASSPKLGAVTSGSQANASIANASNKPRPFVRKVPSTRYIFSVDDDEDEVEEDLNREYLEGYTDALRHRFKKTSLVNAHEASLSSDPKTKKNEELEKEIAQNLISATKDINILRERDGDPIHKINSRLSIDSQADNTDEISNQPQNMQSIQSQLSDFAERSGNISEDNSSKSSSESFTLRERQDAINETHPFGIRIWKPAIYKKNRSVELAAENDIHSRLPSTKQIGPSVVICNFIWSCTVGLLLMLICLSLGLITSIFAIFTNQKKDDSMRYAKLFFNLGSYLFVPFGKLVLLRSEKHYLQEDANVGSSLADYRQWRTQEEGRLFYASPNALKRVPPTEVTPLNPQAATTATVDPRKSSSDDDDDDDENTRFYKQRFFGRGKWNIGRVIFFLLFYLIIYPILLTAGFCLWLMVFTIPMAKVLFILCNHIKRHPLALTFEAEKNYSQHKSTGTESILICTYRSLGFHYYKYTVDGTNIFFINMIFLVIFTIGDFFLLKEYFELNSLIVDPSLIFTLCLISIIPLAYFIGQAVASISAQTSMGLGAVINAFFSTIVEVFLYCVALNQSKGKLVEGSMIGSILGAVLLLPGMSMCGGAIKRKTQRYNPASAGVSSTMLLYAILVMLSPTILYEIYGKYEVQCFACDDSLEDGGIDRDCKRCHIFQASFTLDSLYTEYLRPFTVFASVVLFLAYCIGLWFTLKTHAALIWSTPVAAEREKEKKLEHQASQMLNTPDANSIKSLNLDNLTATQKKQNSYPSRSAQKTISTMPSMNLQQQPSQLSVGANTSTKQQQQTPQQQGAQAEEGGGHDAPNWSRTKSTTILLLATVLYAIIAEILVDVVDDVLSVYPISPKLLGLTVFALIPNTTEFVNAISFAMHGNVALSMEIGSAYVLQVCLLQIPIVTLYSVFKNRGINADIASMFTLIFPRWDFMAALISVYMFTYIYAEGKSNYFKGSILILLYFTMIVGFYCSISIDDNGL</sequence>
<gene>
    <name evidence="13" type="ORF">CANARDRAFT_187248</name>
</gene>
<evidence type="ECO:0000313" key="14">
    <source>
        <dbReference type="Proteomes" id="UP000094801"/>
    </source>
</evidence>
<feature type="transmembrane region" description="Helical" evidence="10">
    <location>
        <begin position="887"/>
        <end position="906"/>
    </location>
</feature>
<evidence type="ECO:0000256" key="5">
    <source>
        <dbReference type="ARBA" id="ARBA00022692"/>
    </source>
</evidence>
<feature type="transmembrane region" description="Helical" evidence="10">
    <location>
        <begin position="1023"/>
        <end position="1040"/>
    </location>
</feature>
<feature type="region of interest" description="Disordered" evidence="9">
    <location>
        <begin position="1"/>
        <end position="39"/>
    </location>
</feature>
<keyword evidence="6 10" id="KW-1133">Transmembrane helix</keyword>
<feature type="compositionally biased region" description="Polar residues" evidence="9">
    <location>
        <begin position="842"/>
        <end position="855"/>
    </location>
</feature>
<dbReference type="OrthoDB" id="16982at2759"/>
<feature type="transmembrane region" description="Helical" evidence="10">
    <location>
        <begin position="954"/>
        <end position="974"/>
    </location>
</feature>
<dbReference type="STRING" id="983967.A0A1E4T549"/>
<feature type="compositionally biased region" description="Low complexity" evidence="9">
    <location>
        <begin position="228"/>
        <end position="243"/>
    </location>
</feature>
<evidence type="ECO:0000256" key="6">
    <source>
        <dbReference type="ARBA" id="ARBA00022989"/>
    </source>
</evidence>
<dbReference type="InterPro" id="IPR044880">
    <property type="entry name" value="NCX_ion-bd_dom_sf"/>
</dbReference>
<evidence type="ECO:0000256" key="10">
    <source>
        <dbReference type="SAM" id="Phobius"/>
    </source>
</evidence>
<feature type="domain" description="Sodium/calcium exchanger membrane region" evidence="11">
    <location>
        <begin position="884"/>
        <end position="1034"/>
    </location>
</feature>
<dbReference type="EMBL" id="KV453849">
    <property type="protein sequence ID" value="ODV86890.1"/>
    <property type="molecule type" value="Genomic_DNA"/>
</dbReference>
<dbReference type="GO" id="GO:0005774">
    <property type="term" value="C:vacuolar membrane"/>
    <property type="evidence" value="ECO:0007669"/>
    <property type="project" value="UniProtKB-ARBA"/>
</dbReference>
<feature type="region of interest" description="Disordered" evidence="9">
    <location>
        <begin position="403"/>
        <end position="435"/>
    </location>
</feature>
<keyword evidence="14" id="KW-1185">Reference proteome</keyword>